<evidence type="ECO:0008006" key="3">
    <source>
        <dbReference type="Google" id="ProtNLM"/>
    </source>
</evidence>
<dbReference type="OrthoDB" id="441708at2759"/>
<dbReference type="OMA" id="VCKLEMD"/>
<evidence type="ECO:0000313" key="2">
    <source>
        <dbReference type="Proteomes" id="UP000266841"/>
    </source>
</evidence>
<dbReference type="EMBL" id="AGNL01046747">
    <property type="protein sequence ID" value="EJK47663.1"/>
    <property type="molecule type" value="Genomic_DNA"/>
</dbReference>
<dbReference type="Pfam" id="PF04134">
    <property type="entry name" value="DCC1-like"/>
    <property type="match status" value="1"/>
</dbReference>
<keyword evidence="2" id="KW-1185">Reference proteome</keyword>
<dbReference type="eggNOG" id="ENOG502RXZ4">
    <property type="taxonomic scope" value="Eukaryota"/>
</dbReference>
<dbReference type="InterPro" id="IPR044691">
    <property type="entry name" value="DCC1_Trx"/>
</dbReference>
<dbReference type="AlphaFoldDB" id="K0R3V9"/>
<gene>
    <name evidence="1" type="ORF">THAOC_33602</name>
</gene>
<organism evidence="1 2">
    <name type="scientific">Thalassiosira oceanica</name>
    <name type="common">Marine diatom</name>
    <dbReference type="NCBI Taxonomy" id="159749"/>
    <lineage>
        <taxon>Eukaryota</taxon>
        <taxon>Sar</taxon>
        <taxon>Stramenopiles</taxon>
        <taxon>Ochrophyta</taxon>
        <taxon>Bacillariophyta</taxon>
        <taxon>Coscinodiscophyceae</taxon>
        <taxon>Thalassiosirophycidae</taxon>
        <taxon>Thalassiosirales</taxon>
        <taxon>Thalassiosiraceae</taxon>
        <taxon>Thalassiosira</taxon>
    </lineage>
</organism>
<evidence type="ECO:0000313" key="1">
    <source>
        <dbReference type="EMBL" id="EJK47663.1"/>
    </source>
</evidence>
<name>K0R3V9_THAOC</name>
<reference evidence="1 2" key="1">
    <citation type="journal article" date="2012" name="Genome Biol.">
        <title>Genome and low-iron response of an oceanic diatom adapted to chronic iron limitation.</title>
        <authorList>
            <person name="Lommer M."/>
            <person name="Specht M."/>
            <person name="Roy A.S."/>
            <person name="Kraemer L."/>
            <person name="Andreson R."/>
            <person name="Gutowska M.A."/>
            <person name="Wolf J."/>
            <person name="Bergner S.V."/>
            <person name="Schilhabel M.B."/>
            <person name="Klostermeier U.C."/>
            <person name="Beiko R.G."/>
            <person name="Rosenstiel P."/>
            <person name="Hippler M."/>
            <person name="Laroche J."/>
        </authorList>
    </citation>
    <scope>NUCLEOTIDE SEQUENCE [LARGE SCALE GENOMIC DNA]</scope>
    <source>
        <strain evidence="1 2">CCMP1005</strain>
    </source>
</reference>
<comment type="caution">
    <text evidence="1">The sequence shown here is derived from an EMBL/GenBank/DDBJ whole genome shotgun (WGS) entry which is preliminary data.</text>
</comment>
<accession>K0R3V9</accession>
<dbReference type="GO" id="GO:0015035">
    <property type="term" value="F:protein-disulfide reductase activity"/>
    <property type="evidence" value="ECO:0007669"/>
    <property type="project" value="InterPro"/>
</dbReference>
<dbReference type="Proteomes" id="UP000266841">
    <property type="component" value="Unassembled WGS sequence"/>
</dbReference>
<protein>
    <recommendedName>
        <fullName evidence="3">DUF393 domain-containing protein</fullName>
    </recommendedName>
</protein>
<sequence length="184" mass="21089">MLTNSQLRRLTWALSWHRAARSSSAARTRLFPEEINIIYDSKCNVCKLEMDLLARRDERLFGTNGRRIRLTDLECDYDESDPRNGGVSYKKGMSAINAVYPDGRVIEGVSVFVTAYELVQLGWLFRFMEWPPLKPLVDAGYKLFAKHRTKLTRGSSLDDLIRAYEEKSSIKSADCSSCTNTHNR</sequence>
<proteinExistence type="predicted"/>
<dbReference type="PANTHER" id="PTHR34290">
    <property type="entry name" value="SI:CH73-390P7.2"/>
    <property type="match status" value="1"/>
</dbReference>
<dbReference type="InterPro" id="IPR007263">
    <property type="entry name" value="DCC1-like"/>
</dbReference>
<dbReference type="PANTHER" id="PTHR34290:SF2">
    <property type="entry name" value="OS04G0668800 PROTEIN"/>
    <property type="match status" value="1"/>
</dbReference>